<accession>A0ABR8FAC6</accession>
<dbReference type="EMBL" id="JACJTE010000122">
    <property type="protein sequence ID" value="MBD2565929.1"/>
    <property type="molecule type" value="Genomic_DNA"/>
</dbReference>
<dbReference type="Gene3D" id="3.20.20.80">
    <property type="entry name" value="Glycosidases"/>
    <property type="match status" value="1"/>
</dbReference>
<dbReference type="SMART" id="SM00642">
    <property type="entry name" value="Aamy"/>
    <property type="match status" value="1"/>
</dbReference>
<sequence length="502" mass="57751">MNKQVNQEDIIYFVVTDRFFGRSKRSVEPSDTSIHGGTLDGIIEKLDYLLELGVTTLWVTPVYENIQRHGNSEPYHYYWPSNFERIDSRLIEGTSLPNSTDMSTFGRFVELCEAKHMKVVLDMVVNHSGYGTQGQFGTNWFNIGGSGDIKGELAGLPDFNHDNPEVLGYFINNIEDWITKGKVTNIRMDTVKHVEPKFWHYFKSQIRGQYPNTCLVGEVLFERKEDISQLLVYQNYHDFDSIFDFPLCTALRSTLIYDESLRYWLARPRLNDNEPLGVLDDDNPTKGGYRNANGLVTLLDNHDLQRRIMSHARTKHTGGGEGLNWSIQVTKLCLGALLTMRGIPQIYYGTEVGLEGWKAEDDRDLRRDFPWQMINNNNRPKQEFRKEHEIYEWTRDLIHLRKGNAALKYGTTITLWSDDLVYAFLRIATDDVALVIINNGYARMPSPIHLDLNTSVIPQRVVSMITRGLRHWRTGQVLTVQNSQVLVTVDGKTIDIFCRDAS</sequence>
<dbReference type="PANTHER" id="PTHR10357:SF215">
    <property type="entry name" value="ALPHA-AMYLASE 1"/>
    <property type="match status" value="1"/>
</dbReference>
<comment type="cofactor">
    <cofactor evidence="1">
        <name>Ca(2+)</name>
        <dbReference type="ChEBI" id="CHEBI:29108"/>
    </cofactor>
</comment>
<comment type="caution">
    <text evidence="5">The sequence shown here is derived from an EMBL/GenBank/DDBJ whole genome shotgun (WGS) entry which is preliminary data.</text>
</comment>
<evidence type="ECO:0000313" key="5">
    <source>
        <dbReference type="EMBL" id="MBD2565929.1"/>
    </source>
</evidence>
<evidence type="ECO:0000256" key="2">
    <source>
        <dbReference type="ARBA" id="ARBA00022723"/>
    </source>
</evidence>
<dbReference type="InterPro" id="IPR006047">
    <property type="entry name" value="GH13_cat_dom"/>
</dbReference>
<evidence type="ECO:0000259" key="4">
    <source>
        <dbReference type="SMART" id="SM00642"/>
    </source>
</evidence>
<evidence type="ECO:0000313" key="6">
    <source>
        <dbReference type="Proteomes" id="UP000604661"/>
    </source>
</evidence>
<gene>
    <name evidence="5" type="ORF">H6G95_36325</name>
</gene>
<evidence type="ECO:0000256" key="1">
    <source>
        <dbReference type="ARBA" id="ARBA00001913"/>
    </source>
</evidence>
<feature type="domain" description="Glycosyl hydrolase family 13 catalytic" evidence="4">
    <location>
        <begin position="13"/>
        <end position="401"/>
    </location>
</feature>
<keyword evidence="2" id="KW-0479">Metal-binding</keyword>
<protein>
    <recommendedName>
        <fullName evidence="4">Glycosyl hydrolase family 13 catalytic domain-containing protein</fullName>
    </recommendedName>
</protein>
<dbReference type="Pfam" id="PF00128">
    <property type="entry name" value="Alpha-amylase"/>
    <property type="match status" value="2"/>
</dbReference>
<dbReference type="Proteomes" id="UP000604661">
    <property type="component" value="Unassembled WGS sequence"/>
</dbReference>
<dbReference type="InterPro" id="IPR013780">
    <property type="entry name" value="Glyco_hydro_b"/>
</dbReference>
<dbReference type="PANTHER" id="PTHR10357">
    <property type="entry name" value="ALPHA-AMYLASE FAMILY MEMBER"/>
    <property type="match status" value="1"/>
</dbReference>
<name>A0ABR8FAC6_NOSLI</name>
<proteinExistence type="predicted"/>
<dbReference type="RefSeq" id="WP_190901964.1">
    <property type="nucleotide sequence ID" value="NZ_JACJTE010000122.1"/>
</dbReference>
<dbReference type="SUPFAM" id="SSF51011">
    <property type="entry name" value="Glycosyl hydrolase domain"/>
    <property type="match status" value="1"/>
</dbReference>
<evidence type="ECO:0000256" key="3">
    <source>
        <dbReference type="ARBA" id="ARBA00022729"/>
    </source>
</evidence>
<dbReference type="InterPro" id="IPR017853">
    <property type="entry name" value="GH"/>
</dbReference>
<organism evidence="5 6">
    <name type="scientific">Nostoc linckia FACHB-391</name>
    <dbReference type="NCBI Taxonomy" id="2692906"/>
    <lineage>
        <taxon>Bacteria</taxon>
        <taxon>Bacillati</taxon>
        <taxon>Cyanobacteriota</taxon>
        <taxon>Cyanophyceae</taxon>
        <taxon>Nostocales</taxon>
        <taxon>Nostocaceae</taxon>
        <taxon>Nostoc</taxon>
    </lineage>
</organism>
<keyword evidence="3" id="KW-0732">Signal</keyword>
<keyword evidence="6" id="KW-1185">Reference proteome</keyword>
<dbReference type="SUPFAM" id="SSF51445">
    <property type="entry name" value="(Trans)glycosidases"/>
    <property type="match status" value="1"/>
</dbReference>
<reference evidence="5 6" key="1">
    <citation type="journal article" date="2020" name="ISME J.">
        <title>Comparative genomics reveals insights into cyanobacterial evolution and habitat adaptation.</title>
        <authorList>
            <person name="Chen M.Y."/>
            <person name="Teng W.K."/>
            <person name="Zhao L."/>
            <person name="Hu C.X."/>
            <person name="Zhou Y.K."/>
            <person name="Han B.P."/>
            <person name="Song L.R."/>
            <person name="Shu W.S."/>
        </authorList>
    </citation>
    <scope>NUCLEOTIDE SEQUENCE [LARGE SCALE GENOMIC DNA]</scope>
    <source>
        <strain evidence="5 6">FACHB-391</strain>
    </source>
</reference>
<dbReference type="Gene3D" id="2.60.40.1180">
    <property type="entry name" value="Golgi alpha-mannosidase II"/>
    <property type="match status" value="1"/>
</dbReference>